<accession>A0A9X0D948</accession>
<proteinExistence type="predicted"/>
<dbReference type="Proteomes" id="UP001163046">
    <property type="component" value="Unassembled WGS sequence"/>
</dbReference>
<name>A0A9X0D948_9CNID</name>
<evidence type="ECO:0000313" key="2">
    <source>
        <dbReference type="Proteomes" id="UP001163046"/>
    </source>
</evidence>
<organism evidence="1 2">
    <name type="scientific">Desmophyllum pertusum</name>
    <dbReference type="NCBI Taxonomy" id="174260"/>
    <lineage>
        <taxon>Eukaryota</taxon>
        <taxon>Metazoa</taxon>
        <taxon>Cnidaria</taxon>
        <taxon>Anthozoa</taxon>
        <taxon>Hexacorallia</taxon>
        <taxon>Scleractinia</taxon>
        <taxon>Caryophylliina</taxon>
        <taxon>Caryophylliidae</taxon>
        <taxon>Desmophyllum</taxon>
    </lineage>
</organism>
<protein>
    <submittedName>
        <fullName evidence="1">Uncharacterized protein</fullName>
    </submittedName>
</protein>
<sequence length="266" mass="29538">MVVRLLAEGDSSFNEDITVDAMKWFETPSVIFQGADRYQVVGRVVHMDFVQEHLRTKKNVNFGNSQERSNNIELEVMADTIYIKGRYLQMFQTGSLNILTNGGNGEKKRDQNGQEYGKTCGFDRVGQGNGGNAGHQNLNVRRVKGKLELKTCRGSGAQAATNGKGGKGNRADASALRKVAKRRLGFLNKDGFDRFGNNKMYATLSKCVSHKKRSGSHSSNAQSYEDAYNDVKVSIERQDDLKKVLQALPAAASIQVRAQKDRTRRV</sequence>
<dbReference type="EMBL" id="MU825408">
    <property type="protein sequence ID" value="KAJ7391106.1"/>
    <property type="molecule type" value="Genomic_DNA"/>
</dbReference>
<keyword evidence="2" id="KW-1185">Reference proteome</keyword>
<comment type="caution">
    <text evidence="1">The sequence shown here is derived from an EMBL/GenBank/DDBJ whole genome shotgun (WGS) entry which is preliminary data.</text>
</comment>
<reference evidence="1" key="1">
    <citation type="submission" date="2023-01" db="EMBL/GenBank/DDBJ databases">
        <title>Genome assembly of the deep-sea coral Lophelia pertusa.</title>
        <authorList>
            <person name="Herrera S."/>
            <person name="Cordes E."/>
        </authorList>
    </citation>
    <scope>NUCLEOTIDE SEQUENCE</scope>
    <source>
        <strain evidence="1">USNM1676648</strain>
        <tissue evidence="1">Polyp</tissue>
    </source>
</reference>
<dbReference type="AlphaFoldDB" id="A0A9X0D948"/>
<gene>
    <name evidence="1" type="ORF">OS493_020131</name>
</gene>
<evidence type="ECO:0000313" key="1">
    <source>
        <dbReference type="EMBL" id="KAJ7391106.1"/>
    </source>
</evidence>